<protein>
    <submittedName>
        <fullName evidence="2">Aminoglycoside phosphotransferase family protein</fullName>
    </submittedName>
</protein>
<organism evidence="2 3">
    <name type="scientific">Cohnella cholangitidis</name>
    <dbReference type="NCBI Taxonomy" id="2598458"/>
    <lineage>
        <taxon>Bacteria</taxon>
        <taxon>Bacillati</taxon>
        <taxon>Bacillota</taxon>
        <taxon>Bacilli</taxon>
        <taxon>Bacillales</taxon>
        <taxon>Paenibacillaceae</taxon>
        <taxon>Cohnella</taxon>
    </lineage>
</organism>
<keyword evidence="3" id="KW-1185">Reference proteome</keyword>
<dbReference type="EMBL" id="CP041969">
    <property type="protein sequence ID" value="QMV43125.1"/>
    <property type="molecule type" value="Genomic_DNA"/>
</dbReference>
<gene>
    <name evidence="2" type="ORF">FPL14_19500</name>
</gene>
<dbReference type="InterPro" id="IPR002575">
    <property type="entry name" value="Aminoglycoside_PTrfase"/>
</dbReference>
<dbReference type="RefSeq" id="WP_182299358.1">
    <property type="nucleotide sequence ID" value="NZ_CP041969.1"/>
</dbReference>
<dbReference type="AlphaFoldDB" id="A0A7G5C1P1"/>
<feature type="domain" description="Aminoglycoside phosphotransferase" evidence="1">
    <location>
        <begin position="29"/>
        <end position="249"/>
    </location>
</feature>
<dbReference type="KEGG" id="cchl:FPL14_19500"/>
<dbReference type="Gene3D" id="3.90.1200.10">
    <property type="match status" value="1"/>
</dbReference>
<evidence type="ECO:0000313" key="3">
    <source>
        <dbReference type="Proteomes" id="UP000515679"/>
    </source>
</evidence>
<name>A0A7G5C1P1_9BACL</name>
<dbReference type="PANTHER" id="PTHR21310">
    <property type="entry name" value="AMINOGLYCOSIDE PHOSPHOTRANSFERASE-RELATED-RELATED"/>
    <property type="match status" value="1"/>
</dbReference>
<dbReference type="GO" id="GO:0016740">
    <property type="term" value="F:transferase activity"/>
    <property type="evidence" value="ECO:0007669"/>
    <property type="project" value="UniProtKB-KW"/>
</dbReference>
<dbReference type="PANTHER" id="PTHR21310:SF15">
    <property type="entry name" value="AMINOGLYCOSIDE PHOSPHOTRANSFERASE DOMAIN-CONTAINING PROTEIN"/>
    <property type="match status" value="1"/>
</dbReference>
<dbReference type="SUPFAM" id="SSF56112">
    <property type="entry name" value="Protein kinase-like (PK-like)"/>
    <property type="match status" value="1"/>
</dbReference>
<reference evidence="2 3" key="1">
    <citation type="submission" date="2019-07" db="EMBL/GenBank/DDBJ databases">
        <authorList>
            <person name="Kim J.K."/>
            <person name="Cheong H.-M."/>
            <person name="Choi Y."/>
            <person name="Hwang K.J."/>
            <person name="Lee S."/>
            <person name="Choi C."/>
        </authorList>
    </citation>
    <scope>NUCLEOTIDE SEQUENCE [LARGE SCALE GENOMIC DNA]</scope>
    <source>
        <strain evidence="2 3">KS 22</strain>
    </source>
</reference>
<keyword evidence="2" id="KW-0808">Transferase</keyword>
<evidence type="ECO:0000259" key="1">
    <source>
        <dbReference type="Pfam" id="PF01636"/>
    </source>
</evidence>
<dbReference type="Proteomes" id="UP000515679">
    <property type="component" value="Chromosome"/>
</dbReference>
<dbReference type="Pfam" id="PF01636">
    <property type="entry name" value="APH"/>
    <property type="match status" value="1"/>
</dbReference>
<dbReference type="InterPro" id="IPR051678">
    <property type="entry name" value="AGP_Transferase"/>
</dbReference>
<proteinExistence type="predicted"/>
<accession>A0A7G5C1P1</accession>
<dbReference type="Gene3D" id="3.30.200.20">
    <property type="entry name" value="Phosphorylase Kinase, domain 1"/>
    <property type="match status" value="1"/>
</dbReference>
<sequence length="317" mass="36972">MEGAYKSKLDERQLNEVVHKVMNSSIRSYSELSDGWANSAYSIELEDGRKIVLKARPPEGIRFMRCEVDLMKTEVEAMQRLSLAGQLPIPRIYAHDTSCEILPVEYFIMEYLEGKPYNQLKPEMPDEQRDAIDRQLGAFNRLINEVKGPGFGFYARPTGRSWRDAFAEMIYGVIEDGKDVGLSMPIAYEELEQLIERNLEHLDEVTEPRLLHWDLWDGNVFIKDGQVSGIIDFERAIWGDPLMEHYFSHFNPSDAFREGYGLFPTEPSQLARRKLYDLYLDLILYVECTYRKYENEHHVKWTYENLAESLEKFGAND</sequence>
<dbReference type="InterPro" id="IPR011009">
    <property type="entry name" value="Kinase-like_dom_sf"/>
</dbReference>
<evidence type="ECO:0000313" key="2">
    <source>
        <dbReference type="EMBL" id="QMV43125.1"/>
    </source>
</evidence>